<dbReference type="NCBIfam" id="NF033563">
    <property type="entry name" value="transpos_IS30"/>
    <property type="match status" value="1"/>
</dbReference>
<dbReference type="STRING" id="291331.XOO2353"/>
<evidence type="ECO:0000256" key="2">
    <source>
        <dbReference type="SAM" id="MobiDB-lite"/>
    </source>
</evidence>
<dbReference type="Proteomes" id="UP000006735">
    <property type="component" value="Chromosome"/>
</dbReference>
<protein>
    <recommendedName>
        <fullName evidence="3">Transposase IS30-like HTH domain-containing protein</fullName>
    </recommendedName>
</protein>
<dbReference type="Pfam" id="PF13936">
    <property type="entry name" value="HTH_38"/>
    <property type="match status" value="1"/>
</dbReference>
<dbReference type="GO" id="GO:0004803">
    <property type="term" value="F:transposase activity"/>
    <property type="evidence" value="ECO:0007669"/>
    <property type="project" value="TreeGrafter"/>
</dbReference>
<dbReference type="InterPro" id="IPR025246">
    <property type="entry name" value="IS30-like_HTH"/>
</dbReference>
<gene>
    <name evidence="4" type="ordered locus">XOO2353</name>
</gene>
<dbReference type="EMBL" id="AE013598">
    <property type="protein sequence ID" value="AAW75607.1"/>
    <property type="molecule type" value="Genomic_DNA"/>
</dbReference>
<dbReference type="GO" id="GO:0006310">
    <property type="term" value="P:DNA recombination"/>
    <property type="evidence" value="ECO:0007669"/>
    <property type="project" value="UniProtKB-KW"/>
</dbReference>
<dbReference type="HOGENOM" id="CLU_1041878_0_0_6"/>
<dbReference type="PANTHER" id="PTHR10948">
    <property type="entry name" value="TRANSPOSASE"/>
    <property type="match status" value="1"/>
</dbReference>
<evidence type="ECO:0000313" key="5">
    <source>
        <dbReference type="Proteomes" id="UP000006735"/>
    </source>
</evidence>
<dbReference type="PANTHER" id="PTHR10948:SF23">
    <property type="entry name" value="TRANSPOSASE INSI FOR INSERTION SEQUENCE ELEMENT IS30A-RELATED"/>
    <property type="match status" value="1"/>
</dbReference>
<keyword evidence="1" id="KW-0233">DNA recombination</keyword>
<dbReference type="GO" id="GO:0032196">
    <property type="term" value="P:transposition"/>
    <property type="evidence" value="ECO:0007669"/>
    <property type="project" value="TreeGrafter"/>
</dbReference>
<dbReference type="InterPro" id="IPR051917">
    <property type="entry name" value="Transposase-Integrase"/>
</dbReference>
<dbReference type="InterPro" id="IPR053392">
    <property type="entry name" value="Transposase_IS30-like"/>
</dbReference>
<dbReference type="GO" id="GO:0005829">
    <property type="term" value="C:cytosol"/>
    <property type="evidence" value="ECO:0007669"/>
    <property type="project" value="TreeGrafter"/>
</dbReference>
<name>Q5H0B4_XANOR</name>
<evidence type="ECO:0000313" key="4">
    <source>
        <dbReference type="EMBL" id="AAW75607.1"/>
    </source>
</evidence>
<reference evidence="4 5" key="1">
    <citation type="journal article" date="2005" name="Nucleic Acids Res.">
        <title>The genome sequence of Xanthomonas oryzae pathovar oryzae KACC10331, the bacterial blight pathogen of rice.</title>
        <authorList>
            <person name="Lee B.M."/>
            <person name="Park Y.J."/>
            <person name="Park D.S."/>
            <person name="Kang H.W."/>
            <person name="Kim J.G."/>
            <person name="Song E.S."/>
            <person name="Park I.C."/>
            <person name="Yoon U.H."/>
            <person name="Hahn J.H."/>
            <person name="Koo B.S."/>
            <person name="Lee G.B."/>
            <person name="Kim H."/>
            <person name="Park H.S."/>
            <person name="Yoon K.O."/>
            <person name="Kim J.H."/>
            <person name="Jung C.H."/>
            <person name="Koh N.H."/>
            <person name="Seo J.S."/>
            <person name="Go S.J."/>
        </authorList>
    </citation>
    <scope>NUCLEOTIDE SEQUENCE [LARGE SCALE GENOMIC DNA]</scope>
    <source>
        <strain evidence="5">KACC10331 / KXO85</strain>
    </source>
</reference>
<feature type="domain" description="Transposase IS30-like HTH" evidence="3">
    <location>
        <begin position="8"/>
        <end position="49"/>
    </location>
</feature>
<proteinExistence type="predicted"/>
<dbReference type="AlphaFoldDB" id="Q5H0B4"/>
<sequence>MELPMSSSRLDLSERYRLHALYETGMSMRAIADVLARAPSTISRELRRNQHAARYQPDHAQRISAHRRTQASRRPRIRAERIGQIEVLLREDVSPEQIAGRTGLASHAWIYRHIDADQKRGGQLFMHLRKRRRKRRRRGVRDGRGQLQRATHGRSALMGDASSSPLVATGHACRRSLHRTVRDWIALRLRATCKPQPTLRYVCAACGSSCSEAEQRVARRLWARRRQTRGCARRFASGQRLRQQAIYQAPAQTQKNPAEARFFTIYRESWCPGEDSNLHEVAPAST</sequence>
<accession>Q5H0B4</accession>
<keyword evidence="5" id="KW-1185">Reference proteome</keyword>
<evidence type="ECO:0000259" key="3">
    <source>
        <dbReference type="Pfam" id="PF13936"/>
    </source>
</evidence>
<feature type="region of interest" description="Disordered" evidence="2">
    <location>
        <begin position="130"/>
        <end position="161"/>
    </location>
</feature>
<feature type="compositionally biased region" description="Basic residues" evidence="2">
    <location>
        <begin position="130"/>
        <end position="139"/>
    </location>
</feature>
<evidence type="ECO:0000256" key="1">
    <source>
        <dbReference type="ARBA" id="ARBA00023172"/>
    </source>
</evidence>
<organism evidence="4 5">
    <name type="scientific">Xanthomonas oryzae pv. oryzae (strain KACC10331 / KXO85)</name>
    <dbReference type="NCBI Taxonomy" id="291331"/>
    <lineage>
        <taxon>Bacteria</taxon>
        <taxon>Pseudomonadati</taxon>
        <taxon>Pseudomonadota</taxon>
        <taxon>Gammaproteobacteria</taxon>
        <taxon>Lysobacterales</taxon>
        <taxon>Lysobacteraceae</taxon>
        <taxon>Xanthomonas</taxon>
    </lineage>
</organism>
<dbReference type="KEGG" id="xoo:XOO2353"/>